<keyword evidence="3" id="KW-1003">Cell membrane</keyword>
<dbReference type="NCBIfam" id="TIGR00791">
    <property type="entry name" value="gntP"/>
    <property type="match status" value="1"/>
</dbReference>
<feature type="transmembrane region" description="Helical" evidence="8">
    <location>
        <begin position="247"/>
        <end position="266"/>
    </location>
</feature>
<proteinExistence type="inferred from homology"/>
<feature type="transmembrane region" description="Helical" evidence="8">
    <location>
        <begin position="359"/>
        <end position="387"/>
    </location>
</feature>
<sequence>MIAARAAAAAPLTGHDIRLMAVLLGGIVFVAVAVSALKLHPVLALLSGGVLVGLAAGLGVTGTVEGLTTGIGKTLGETGVLIALGAMFGAVLSESGAASRIVQTLTGGVGVRGLPWVVLAASVLIGLPMFFEVGFVTLIPVVLLLARRTGIELTLLAFPLLAGLDAAQCLLPPHPGPVGAAGALGSSIGLVLVLGLVVAAPAVLLTGPWLGRLMRRWVRARPPAGLERLFAADGSDVPRPPGRARSFAVILLPVLLMLGKAATDLFWADGTGPVHAVVELAGEPAIALLISVLVAVVVLGGLSGTPREVRERWVGSSLAPIAGITFIVGAAGGFSRVIVESGTADAVLDLASGAGVPTLLLTFGIAAILVAALGSATVAGVTAATLVAPSVGALDPVHLALLVLAAGAGSSFLLHVNSAGFWLSKEYFGLTVGENLRVWTLSHTVLSVTSMAGVSLLWVLL</sequence>
<comment type="caution">
    <text evidence="9">The sequence shown here is derived from an EMBL/GenBank/DDBJ whole genome shotgun (WGS) entry which is preliminary data.</text>
</comment>
<keyword evidence="4 8" id="KW-0812">Transmembrane</keyword>
<name>A0ABP6RUR2_9PSEU</name>
<evidence type="ECO:0000256" key="5">
    <source>
        <dbReference type="ARBA" id="ARBA00022989"/>
    </source>
</evidence>
<evidence type="ECO:0000256" key="4">
    <source>
        <dbReference type="ARBA" id="ARBA00022692"/>
    </source>
</evidence>
<evidence type="ECO:0000256" key="6">
    <source>
        <dbReference type="ARBA" id="ARBA00023136"/>
    </source>
</evidence>
<feature type="transmembrane region" description="Helical" evidence="8">
    <location>
        <begin position="19"/>
        <end position="37"/>
    </location>
</feature>
<dbReference type="Proteomes" id="UP001500483">
    <property type="component" value="Unassembled WGS sequence"/>
</dbReference>
<keyword evidence="2" id="KW-0813">Transport</keyword>
<dbReference type="Pfam" id="PF02447">
    <property type="entry name" value="GntP_permease"/>
    <property type="match status" value="1"/>
</dbReference>
<evidence type="ECO:0000256" key="1">
    <source>
        <dbReference type="ARBA" id="ARBA00004651"/>
    </source>
</evidence>
<dbReference type="PANTHER" id="PTHR30354:SF22">
    <property type="entry name" value="HIGH-AFFINITY GLUCONATE TRANSPORTER"/>
    <property type="match status" value="1"/>
</dbReference>
<gene>
    <name evidence="9" type="ORF">GCM10020366_25830</name>
</gene>
<feature type="transmembrane region" description="Helical" evidence="8">
    <location>
        <begin position="286"/>
        <end position="305"/>
    </location>
</feature>
<protein>
    <submittedName>
        <fullName evidence="9">Gluconate:H+ symporter</fullName>
    </submittedName>
</protein>
<keyword evidence="6 8" id="KW-0472">Membrane</keyword>
<keyword evidence="10" id="KW-1185">Reference proteome</keyword>
<feature type="transmembrane region" description="Helical" evidence="8">
    <location>
        <begin position="43"/>
        <end position="62"/>
    </location>
</feature>
<evidence type="ECO:0000313" key="9">
    <source>
        <dbReference type="EMBL" id="GAA3357504.1"/>
    </source>
</evidence>
<accession>A0ABP6RUR2</accession>
<keyword evidence="5 8" id="KW-1133">Transmembrane helix</keyword>
<evidence type="ECO:0000256" key="3">
    <source>
        <dbReference type="ARBA" id="ARBA00022475"/>
    </source>
</evidence>
<dbReference type="PANTHER" id="PTHR30354">
    <property type="entry name" value="GNT FAMILY GLUCONATE TRANSPORTER"/>
    <property type="match status" value="1"/>
</dbReference>
<feature type="transmembrane region" description="Helical" evidence="8">
    <location>
        <begin position="183"/>
        <end position="211"/>
    </location>
</feature>
<reference evidence="10" key="1">
    <citation type="journal article" date="2019" name="Int. J. Syst. Evol. Microbiol.">
        <title>The Global Catalogue of Microorganisms (GCM) 10K type strain sequencing project: providing services to taxonomists for standard genome sequencing and annotation.</title>
        <authorList>
            <consortium name="The Broad Institute Genomics Platform"/>
            <consortium name="The Broad Institute Genome Sequencing Center for Infectious Disease"/>
            <person name="Wu L."/>
            <person name="Ma J."/>
        </authorList>
    </citation>
    <scope>NUCLEOTIDE SEQUENCE [LARGE SCALE GENOMIC DNA]</scope>
    <source>
        <strain evidence="10">JCM 9687</strain>
    </source>
</reference>
<evidence type="ECO:0000256" key="2">
    <source>
        <dbReference type="ARBA" id="ARBA00022448"/>
    </source>
</evidence>
<feature type="transmembrane region" description="Helical" evidence="8">
    <location>
        <begin position="399"/>
        <end position="418"/>
    </location>
</feature>
<evidence type="ECO:0000313" key="10">
    <source>
        <dbReference type="Proteomes" id="UP001500483"/>
    </source>
</evidence>
<feature type="transmembrane region" description="Helical" evidence="8">
    <location>
        <begin position="438"/>
        <end position="460"/>
    </location>
</feature>
<comment type="subcellular location">
    <subcellularLocation>
        <location evidence="1">Cell membrane</location>
        <topology evidence="1">Multi-pass membrane protein</topology>
    </subcellularLocation>
</comment>
<feature type="transmembrane region" description="Helical" evidence="8">
    <location>
        <begin position="74"/>
        <end position="93"/>
    </location>
</feature>
<comment type="similarity">
    <text evidence="7">Belongs to the GntP permease family.</text>
</comment>
<dbReference type="EMBL" id="BAAAYK010000038">
    <property type="protein sequence ID" value="GAA3357504.1"/>
    <property type="molecule type" value="Genomic_DNA"/>
</dbReference>
<feature type="transmembrane region" description="Helical" evidence="8">
    <location>
        <begin position="113"/>
        <end position="146"/>
    </location>
</feature>
<dbReference type="InterPro" id="IPR003474">
    <property type="entry name" value="Glcn_transporter"/>
</dbReference>
<organism evidence="9 10">
    <name type="scientific">Saccharopolyspora gregorii</name>
    <dbReference type="NCBI Taxonomy" id="33914"/>
    <lineage>
        <taxon>Bacteria</taxon>
        <taxon>Bacillati</taxon>
        <taxon>Actinomycetota</taxon>
        <taxon>Actinomycetes</taxon>
        <taxon>Pseudonocardiales</taxon>
        <taxon>Pseudonocardiaceae</taxon>
        <taxon>Saccharopolyspora</taxon>
    </lineage>
</organism>
<feature type="transmembrane region" description="Helical" evidence="8">
    <location>
        <begin position="317"/>
        <end position="339"/>
    </location>
</feature>
<evidence type="ECO:0000256" key="8">
    <source>
        <dbReference type="SAM" id="Phobius"/>
    </source>
</evidence>
<evidence type="ECO:0000256" key="7">
    <source>
        <dbReference type="ARBA" id="ARBA00049663"/>
    </source>
</evidence>
<dbReference type="RefSeq" id="WP_258348820.1">
    <property type="nucleotide sequence ID" value="NZ_BAAAYK010000038.1"/>
</dbReference>